<comment type="caution">
    <text evidence="2">The sequence shown here is derived from an EMBL/GenBank/DDBJ whole genome shotgun (WGS) entry which is preliminary data.</text>
</comment>
<keyword evidence="3" id="KW-1185">Reference proteome</keyword>
<dbReference type="EMBL" id="MCIF01000002">
    <property type="protein sequence ID" value="RAQ95907.1"/>
    <property type="molecule type" value="Genomic_DNA"/>
</dbReference>
<dbReference type="Proteomes" id="UP000248706">
    <property type="component" value="Unassembled WGS sequence"/>
</dbReference>
<reference evidence="2 3" key="1">
    <citation type="submission" date="2016-08" db="EMBL/GenBank/DDBJ databases">
        <title>Analysis of Carbohydrate Active Enzymes in Thermogemmatispora T81 Reveals Carbohydrate Degradation Ability.</title>
        <authorList>
            <person name="Tomazini A."/>
            <person name="Lal S."/>
            <person name="Stott M."/>
            <person name="Henrissat B."/>
            <person name="Polikarpov I."/>
            <person name="Sparling R."/>
            <person name="Levin D.B."/>
        </authorList>
    </citation>
    <scope>NUCLEOTIDE SEQUENCE [LARGE SCALE GENOMIC DNA]</scope>
    <source>
        <strain evidence="2 3">T81</strain>
    </source>
</reference>
<feature type="compositionally biased region" description="Acidic residues" evidence="1">
    <location>
        <begin position="65"/>
        <end position="84"/>
    </location>
</feature>
<proteinExistence type="predicted"/>
<evidence type="ECO:0000313" key="3">
    <source>
        <dbReference type="Proteomes" id="UP000248706"/>
    </source>
</evidence>
<name>A0A328VEF4_9CHLR</name>
<evidence type="ECO:0000256" key="1">
    <source>
        <dbReference type="SAM" id="MobiDB-lite"/>
    </source>
</evidence>
<protein>
    <submittedName>
        <fullName evidence="2">Uncharacterized protein</fullName>
    </submittedName>
</protein>
<evidence type="ECO:0000313" key="2">
    <source>
        <dbReference type="EMBL" id="RAQ95907.1"/>
    </source>
</evidence>
<accession>A0A328VEF4</accession>
<sequence length="84" mass="9042">MRFPWLQPAPFPPHEPKGEAAALAGDPLLVEIGSVVQLTRGKGDDDYDAPAAGYFDVPDPPPEPGGDDEGEERPSPDEEDEDEE</sequence>
<organism evidence="2 3">
    <name type="scientific">Thermogemmatispora tikiterensis</name>
    <dbReference type="NCBI Taxonomy" id="1825093"/>
    <lineage>
        <taxon>Bacteria</taxon>
        <taxon>Bacillati</taxon>
        <taxon>Chloroflexota</taxon>
        <taxon>Ktedonobacteria</taxon>
        <taxon>Thermogemmatisporales</taxon>
        <taxon>Thermogemmatisporaceae</taxon>
        <taxon>Thermogemmatispora</taxon>
    </lineage>
</organism>
<feature type="region of interest" description="Disordered" evidence="1">
    <location>
        <begin position="40"/>
        <end position="84"/>
    </location>
</feature>
<dbReference type="RefSeq" id="WP_112429043.1">
    <property type="nucleotide sequence ID" value="NZ_MCIF01000002.1"/>
</dbReference>
<dbReference type="AlphaFoldDB" id="A0A328VEF4"/>
<gene>
    <name evidence="2" type="ORF">A4R35_10200</name>
</gene>
<feature type="region of interest" description="Disordered" evidence="1">
    <location>
        <begin position="1"/>
        <end position="20"/>
    </location>
</feature>